<dbReference type="KEGG" id="erl:AOC36_02715"/>
<reference evidence="1 2" key="1">
    <citation type="submission" date="2015-10" db="EMBL/GenBank/DDBJ databases">
        <title>Erysipelothrix larvae sp. LV19 isolated from the larval gut of the rhinoceros beetle, Trypoxylus dichotomus.</title>
        <authorList>
            <person name="Lim S."/>
            <person name="Kim B.-C."/>
        </authorList>
    </citation>
    <scope>NUCLEOTIDE SEQUENCE [LARGE SCALE GENOMIC DNA]</scope>
    <source>
        <strain evidence="1 2">LV19</strain>
    </source>
</reference>
<dbReference type="EMBL" id="CP013213">
    <property type="protein sequence ID" value="AMC92934.1"/>
    <property type="molecule type" value="Genomic_DNA"/>
</dbReference>
<name>A0A0X8GYT3_9FIRM</name>
<organism evidence="1 2">
    <name type="scientific">Erysipelothrix larvae</name>
    <dbReference type="NCBI Taxonomy" id="1514105"/>
    <lineage>
        <taxon>Bacteria</taxon>
        <taxon>Bacillati</taxon>
        <taxon>Bacillota</taxon>
        <taxon>Erysipelotrichia</taxon>
        <taxon>Erysipelotrichales</taxon>
        <taxon>Erysipelotrichaceae</taxon>
        <taxon>Erysipelothrix</taxon>
    </lineage>
</organism>
<protein>
    <submittedName>
        <fullName evidence="1">Uncharacterized protein</fullName>
    </submittedName>
</protein>
<evidence type="ECO:0000313" key="1">
    <source>
        <dbReference type="EMBL" id="AMC92934.1"/>
    </source>
</evidence>
<sequence>MLDQHWSMKQRPMMPLYTPVLNRSRKEGIYVSFEAFESKMIEASTNGLPPIRTVWNALSSSKRPLWNTQHETLIQDALYVLQTLSKKYHLGIIVKSRVGS</sequence>
<accession>A0A0X8GYT3</accession>
<dbReference type="STRING" id="1514105.AOC36_02715"/>
<evidence type="ECO:0000313" key="2">
    <source>
        <dbReference type="Proteomes" id="UP000063781"/>
    </source>
</evidence>
<gene>
    <name evidence="1" type="ORF">AOC36_02715</name>
</gene>
<keyword evidence="2" id="KW-1185">Reference proteome</keyword>
<proteinExistence type="predicted"/>
<dbReference type="Proteomes" id="UP000063781">
    <property type="component" value="Chromosome"/>
</dbReference>
<dbReference type="AlphaFoldDB" id="A0A0X8GYT3"/>